<keyword evidence="6" id="KW-0479">Metal-binding</keyword>
<dbReference type="SUPFAM" id="SSF51011">
    <property type="entry name" value="Glycosyl hydrolase domain"/>
    <property type="match status" value="1"/>
</dbReference>
<keyword evidence="8" id="KW-0106">Calcium</keyword>
<dbReference type="InterPro" id="IPR006046">
    <property type="entry name" value="Alpha_amylase"/>
</dbReference>
<reference evidence="15 18" key="2">
    <citation type="submission" date="2021-01" db="EMBL/GenBank/DDBJ databases">
        <title>Whole genome shotgun sequence of Cellulomonas oligotrophica NBRC 109435.</title>
        <authorList>
            <person name="Komaki H."/>
            <person name="Tamura T."/>
        </authorList>
    </citation>
    <scope>NUCLEOTIDE SEQUENCE [LARGE SCALE GENOMIC DNA]</scope>
    <source>
        <strain evidence="15 18">NBRC 109435</strain>
    </source>
</reference>
<evidence type="ECO:0000313" key="16">
    <source>
        <dbReference type="EMBL" id="NYD86490.1"/>
    </source>
</evidence>
<reference evidence="16 17" key="1">
    <citation type="submission" date="2020-07" db="EMBL/GenBank/DDBJ databases">
        <title>Sequencing the genomes of 1000 actinobacteria strains.</title>
        <authorList>
            <person name="Klenk H.-P."/>
        </authorList>
    </citation>
    <scope>NUCLEOTIDE SEQUENCE [LARGE SCALE GENOMIC DNA]</scope>
    <source>
        <strain evidence="16 17">DSM 24482</strain>
    </source>
</reference>
<organism evidence="16 17">
    <name type="scientific">Cellulomonas oligotrophica</name>
    <dbReference type="NCBI Taxonomy" id="931536"/>
    <lineage>
        <taxon>Bacteria</taxon>
        <taxon>Bacillati</taxon>
        <taxon>Actinomycetota</taxon>
        <taxon>Actinomycetes</taxon>
        <taxon>Micrococcales</taxon>
        <taxon>Cellulomonadaceae</taxon>
        <taxon>Cellulomonas</taxon>
    </lineage>
</organism>
<keyword evidence="18" id="KW-1185">Reference proteome</keyword>
<comment type="caution">
    <text evidence="16">The sequence shown here is derived from an EMBL/GenBank/DDBJ whole genome shotgun (WGS) entry which is preliminary data.</text>
</comment>
<dbReference type="PROSITE" id="PS51318">
    <property type="entry name" value="TAT"/>
    <property type="match status" value="1"/>
</dbReference>
<dbReference type="InterPro" id="IPR006311">
    <property type="entry name" value="TAT_signal"/>
</dbReference>
<evidence type="ECO:0000256" key="1">
    <source>
        <dbReference type="ARBA" id="ARBA00000548"/>
    </source>
</evidence>
<dbReference type="Pfam" id="PF02806">
    <property type="entry name" value="Alpha-amylase_C"/>
    <property type="match status" value="1"/>
</dbReference>
<dbReference type="InterPro" id="IPR006047">
    <property type="entry name" value="GH13_cat_dom"/>
</dbReference>
<evidence type="ECO:0000256" key="8">
    <source>
        <dbReference type="ARBA" id="ARBA00022837"/>
    </source>
</evidence>
<evidence type="ECO:0000256" key="13">
    <source>
        <dbReference type="SAM" id="SignalP"/>
    </source>
</evidence>
<evidence type="ECO:0000256" key="10">
    <source>
        <dbReference type="ARBA" id="ARBA00023295"/>
    </source>
</evidence>
<dbReference type="RefSeq" id="WP_239072864.1">
    <property type="nucleotide sequence ID" value="NZ_BAABFI010000001.1"/>
</dbReference>
<accession>A0A7Y9FFY0</accession>
<evidence type="ECO:0000256" key="7">
    <source>
        <dbReference type="ARBA" id="ARBA00022801"/>
    </source>
</evidence>
<dbReference type="Gene3D" id="3.20.20.80">
    <property type="entry name" value="Glycosidases"/>
    <property type="match status" value="1"/>
</dbReference>
<feature type="signal peptide" evidence="13">
    <location>
        <begin position="1"/>
        <end position="38"/>
    </location>
</feature>
<keyword evidence="9" id="KW-0119">Carbohydrate metabolism</keyword>
<dbReference type="SMART" id="SM00642">
    <property type="entry name" value="Aamy"/>
    <property type="match status" value="1"/>
</dbReference>
<dbReference type="CDD" id="cd05808">
    <property type="entry name" value="CBM20_alpha_amylase"/>
    <property type="match status" value="1"/>
</dbReference>
<dbReference type="GO" id="GO:2001070">
    <property type="term" value="F:starch binding"/>
    <property type="evidence" value="ECO:0007669"/>
    <property type="project" value="InterPro"/>
</dbReference>
<dbReference type="PANTHER" id="PTHR43447">
    <property type="entry name" value="ALPHA-AMYLASE"/>
    <property type="match status" value="1"/>
</dbReference>
<feature type="domain" description="CBM20" evidence="14">
    <location>
        <begin position="486"/>
        <end position="590"/>
    </location>
</feature>
<keyword evidence="7 16" id="KW-0378">Hydrolase</keyword>
<dbReference type="Gene3D" id="2.60.40.10">
    <property type="entry name" value="Immunoglobulins"/>
    <property type="match status" value="1"/>
</dbReference>
<dbReference type="Proteomes" id="UP000577956">
    <property type="component" value="Unassembled WGS sequence"/>
</dbReference>
<comment type="similarity">
    <text evidence="3 12">Belongs to the glycosyl hydrolase 13 family.</text>
</comment>
<dbReference type="SUPFAM" id="SSF49452">
    <property type="entry name" value="Starch-binding domain-like"/>
    <property type="match status" value="1"/>
</dbReference>
<dbReference type="AlphaFoldDB" id="A0A7Y9FFY0"/>
<dbReference type="Pfam" id="PF00686">
    <property type="entry name" value="CBM_20"/>
    <property type="match status" value="1"/>
</dbReference>
<evidence type="ECO:0000256" key="11">
    <source>
        <dbReference type="ARBA" id="ARBA00030238"/>
    </source>
</evidence>
<dbReference type="GO" id="GO:0004556">
    <property type="term" value="F:alpha-amylase activity"/>
    <property type="evidence" value="ECO:0007669"/>
    <property type="project" value="UniProtKB-EC"/>
</dbReference>
<dbReference type="GO" id="GO:0005975">
    <property type="term" value="P:carbohydrate metabolic process"/>
    <property type="evidence" value="ECO:0007669"/>
    <property type="project" value="InterPro"/>
</dbReference>
<comment type="catalytic activity">
    <reaction evidence="1">
        <text>Endohydrolysis of (1-&gt;4)-alpha-D-glucosidic linkages in polysaccharides containing three or more (1-&gt;4)-alpha-linked D-glucose units.</text>
        <dbReference type="EC" id="3.2.1.1"/>
    </reaction>
</comment>
<gene>
    <name evidence="16" type="ORF">BKA21_002039</name>
    <name evidence="15" type="ORF">Col01nite_17780</name>
</gene>
<evidence type="ECO:0000256" key="12">
    <source>
        <dbReference type="RuleBase" id="RU003615"/>
    </source>
</evidence>
<dbReference type="Proteomes" id="UP000618382">
    <property type="component" value="Unassembled WGS sequence"/>
</dbReference>
<dbReference type="InterPro" id="IPR006048">
    <property type="entry name" value="A-amylase/branching_C"/>
</dbReference>
<proteinExistence type="inferred from homology"/>
<evidence type="ECO:0000256" key="2">
    <source>
        <dbReference type="ARBA" id="ARBA00001913"/>
    </source>
</evidence>
<dbReference type="InterPro" id="IPR013784">
    <property type="entry name" value="Carb-bd-like_fold"/>
</dbReference>
<name>A0A7Y9FFY0_9CELL</name>
<dbReference type="InterPro" id="IPR002044">
    <property type="entry name" value="CBM20"/>
</dbReference>
<dbReference type="InterPro" id="IPR017853">
    <property type="entry name" value="GH"/>
</dbReference>
<dbReference type="PRINTS" id="PR00110">
    <property type="entry name" value="ALPHAAMYLASE"/>
</dbReference>
<protein>
    <recommendedName>
        <fullName evidence="5">Alpha-amylase</fullName>
        <ecNumber evidence="4">3.2.1.1</ecNumber>
    </recommendedName>
    <alternativeName>
        <fullName evidence="11">1,4-alpha-D-glucan glucanohydrolase</fullName>
    </alternativeName>
</protein>
<evidence type="ECO:0000256" key="9">
    <source>
        <dbReference type="ARBA" id="ARBA00023277"/>
    </source>
</evidence>
<evidence type="ECO:0000256" key="5">
    <source>
        <dbReference type="ARBA" id="ARBA00017303"/>
    </source>
</evidence>
<dbReference type="EMBL" id="BONN01000004">
    <property type="protein sequence ID" value="GIG32619.1"/>
    <property type="molecule type" value="Genomic_DNA"/>
</dbReference>
<evidence type="ECO:0000256" key="3">
    <source>
        <dbReference type="ARBA" id="ARBA00008061"/>
    </source>
</evidence>
<evidence type="ECO:0000313" key="17">
    <source>
        <dbReference type="Proteomes" id="UP000577956"/>
    </source>
</evidence>
<dbReference type="Gene3D" id="2.60.40.1180">
    <property type="entry name" value="Golgi alpha-mannosidase II"/>
    <property type="match status" value="1"/>
</dbReference>
<keyword evidence="13" id="KW-0732">Signal</keyword>
<comment type="cofactor">
    <cofactor evidence="2">
        <name>Ca(2+)</name>
        <dbReference type="ChEBI" id="CHEBI:29108"/>
    </cofactor>
</comment>
<dbReference type="PROSITE" id="PS51166">
    <property type="entry name" value="CBM20"/>
    <property type="match status" value="1"/>
</dbReference>
<keyword evidence="10 16" id="KW-0326">Glycosidase</keyword>
<sequence>MSLQHPSPPPARRAARRLTAAAAVLAAALAGAVGLATAAPGTAAEPGDGEGGVILTMFQWTWDAVADECATVGEAGFGYVQVSPPQENLRGSAWWTSYQVVSYQVESKLGTRAEFAAMVEQCRAAGVGVIADAVINHTTGADMGSGTGVAGSAYGIDSAPAVPYGAGDFNACRTNVADYQDAAEVQGCRLVGLQDLRTGSEHVRDAIAAYLDDLVDLGVAGFRIDAAKHIPAADLAAVKGRMDHPDVYWVQEVIGSSPGIAMSDYAGTGDVHEFSYATRLRSAFEGSLTSLRTIGQGLLPSAQAGVFVDNHDTERNGETLNQTDGDAYLLANVFMLAHPYGAPAVYTGYTFTDKDAGAPGATSTTVPDASCDDAAWTCTHRIPEIAGMVGFHDAVAGTALTDWYDDGVDLVAFGREDRGHVVINDRDGSQVRTFTTALPDGTYCDVVASATCSRTVTVAGGRFTTVVPAHGAVALHVDARTGGTPTPTPSATAVTGLGFAADVTTVWGQNVSVVGDVPELGAWEPTEGVALSSATYPVWRGSVALAPGTRVEYKYVHLDETGKVAWETGANRVATVPASGVLTLTDTWRD</sequence>
<evidence type="ECO:0000256" key="4">
    <source>
        <dbReference type="ARBA" id="ARBA00012595"/>
    </source>
</evidence>
<evidence type="ECO:0000313" key="15">
    <source>
        <dbReference type="EMBL" id="GIG32619.1"/>
    </source>
</evidence>
<evidence type="ECO:0000259" key="14">
    <source>
        <dbReference type="PROSITE" id="PS51166"/>
    </source>
</evidence>
<evidence type="ECO:0000313" key="18">
    <source>
        <dbReference type="Proteomes" id="UP000618382"/>
    </source>
</evidence>
<feature type="chain" id="PRO_5030906523" description="Alpha-amylase" evidence="13">
    <location>
        <begin position="39"/>
        <end position="590"/>
    </location>
</feature>
<dbReference type="EMBL" id="JACCBK010000001">
    <property type="protein sequence ID" value="NYD86490.1"/>
    <property type="molecule type" value="Genomic_DNA"/>
</dbReference>
<dbReference type="SMART" id="SM00632">
    <property type="entry name" value="Aamy_C"/>
    <property type="match status" value="1"/>
</dbReference>
<dbReference type="SMART" id="SM01065">
    <property type="entry name" value="CBM_2"/>
    <property type="match status" value="1"/>
</dbReference>
<dbReference type="SUPFAM" id="SSF51445">
    <property type="entry name" value="(Trans)glycosidases"/>
    <property type="match status" value="1"/>
</dbReference>
<dbReference type="InterPro" id="IPR031319">
    <property type="entry name" value="A-amylase_C"/>
</dbReference>
<dbReference type="EC" id="3.2.1.1" evidence="4"/>
<dbReference type="InterPro" id="IPR013783">
    <property type="entry name" value="Ig-like_fold"/>
</dbReference>
<dbReference type="CDD" id="cd11317">
    <property type="entry name" value="AmyAc_bac_euk_AmyA"/>
    <property type="match status" value="1"/>
</dbReference>
<evidence type="ECO:0000256" key="6">
    <source>
        <dbReference type="ARBA" id="ARBA00022723"/>
    </source>
</evidence>
<dbReference type="InterPro" id="IPR013780">
    <property type="entry name" value="Glyco_hydro_b"/>
</dbReference>
<dbReference type="GO" id="GO:0046872">
    <property type="term" value="F:metal ion binding"/>
    <property type="evidence" value="ECO:0007669"/>
    <property type="project" value="UniProtKB-KW"/>
</dbReference>